<keyword evidence="2" id="KW-0378">Hydrolase</keyword>
<dbReference type="GO" id="GO:0016042">
    <property type="term" value="P:lipid catabolic process"/>
    <property type="evidence" value="ECO:0007669"/>
    <property type="project" value="UniProtKB-KW"/>
</dbReference>
<evidence type="ECO:0000256" key="4">
    <source>
        <dbReference type="ARBA" id="ARBA00023098"/>
    </source>
</evidence>
<evidence type="ECO:0000256" key="2">
    <source>
        <dbReference type="ARBA" id="ARBA00022801"/>
    </source>
</evidence>
<organism evidence="6 7">
    <name type="scientific">Hyaloscypha bicolor E</name>
    <dbReference type="NCBI Taxonomy" id="1095630"/>
    <lineage>
        <taxon>Eukaryota</taxon>
        <taxon>Fungi</taxon>
        <taxon>Dikarya</taxon>
        <taxon>Ascomycota</taxon>
        <taxon>Pezizomycotina</taxon>
        <taxon>Leotiomycetes</taxon>
        <taxon>Helotiales</taxon>
        <taxon>Hyaloscyphaceae</taxon>
        <taxon>Hyaloscypha</taxon>
        <taxon>Hyaloscypha bicolor</taxon>
    </lineage>
</organism>
<protein>
    <recommendedName>
        <fullName evidence="1">1-alkyl-2-acetylglycerophosphocholine esterase</fullName>
        <ecNumber evidence="1">3.1.1.47</ecNumber>
    </recommendedName>
</protein>
<keyword evidence="5" id="KW-0732">Signal</keyword>
<dbReference type="GO" id="GO:0003847">
    <property type="term" value="F:1-alkyl-2-acetylglycerophosphocholine esterase activity"/>
    <property type="evidence" value="ECO:0007669"/>
    <property type="project" value="UniProtKB-EC"/>
</dbReference>
<dbReference type="PANTHER" id="PTHR10272">
    <property type="entry name" value="PLATELET-ACTIVATING FACTOR ACETYLHYDROLASE"/>
    <property type="match status" value="1"/>
</dbReference>
<keyword evidence="3" id="KW-0442">Lipid degradation</keyword>
<name>A0A2J6TBK7_9HELO</name>
<dbReference type="EMBL" id="KZ613790">
    <property type="protein sequence ID" value="PMD60373.1"/>
    <property type="molecule type" value="Genomic_DNA"/>
</dbReference>
<accession>A0A2J6TBK7</accession>
<sequence length="403" mass="44077">MLQSYILLALVSLMLCSATPVERSPAQIALPKPTGIYQVGRSVTELIDYNRTQPFVEGDEPVKLMISVFYPVPRQHHSILGAYMPPETAGIEDLELSLAGVAAPNGTFEKLFLHLASNEPTENVTNQTSCQHPLILFMPGQGTTRHFYQQIASTIASTGYIVVTIDAAYDVDVVEYLDGSLAMFNASLWETLDLIALNRTGFTAIETRVGDVSFVLDSLSNATLAHSLVPNLPSYGLNTTHTAMFSHSLGGATAFSVLESNDRILGGLDMDGGLFGPGLSTGTSKPFMIMGHEGYTRDNQNDDPFLTWKTIWPNLTGWKRDIIVNGTGHYDFSDYPIVFETLGITPSNQTVLDNIYVGNMKGKRALEIVTTYVGAFLDFVIYGKCSELLDGPVAEFPEVTFEY</sequence>
<dbReference type="OrthoDB" id="2363873at2759"/>
<dbReference type="STRING" id="1095630.A0A2J6TBK7"/>
<dbReference type="GeneID" id="36588232"/>
<evidence type="ECO:0000256" key="5">
    <source>
        <dbReference type="SAM" id="SignalP"/>
    </source>
</evidence>
<evidence type="ECO:0000313" key="7">
    <source>
        <dbReference type="Proteomes" id="UP000235371"/>
    </source>
</evidence>
<dbReference type="EC" id="3.1.1.47" evidence="1"/>
<feature type="signal peptide" evidence="5">
    <location>
        <begin position="1"/>
        <end position="18"/>
    </location>
</feature>
<dbReference type="InParanoid" id="A0A2J6TBK7"/>
<keyword evidence="7" id="KW-1185">Reference proteome</keyword>
<proteinExistence type="predicted"/>
<evidence type="ECO:0000256" key="1">
    <source>
        <dbReference type="ARBA" id="ARBA00013201"/>
    </source>
</evidence>
<gene>
    <name evidence="6" type="ORF">K444DRAFT_612546</name>
</gene>
<dbReference type="RefSeq" id="XP_024737277.1">
    <property type="nucleotide sequence ID" value="XM_024880155.1"/>
</dbReference>
<dbReference type="Proteomes" id="UP000235371">
    <property type="component" value="Unassembled WGS sequence"/>
</dbReference>
<feature type="chain" id="PRO_5014410383" description="1-alkyl-2-acetylglycerophosphocholine esterase" evidence="5">
    <location>
        <begin position="19"/>
        <end position="403"/>
    </location>
</feature>
<evidence type="ECO:0000256" key="3">
    <source>
        <dbReference type="ARBA" id="ARBA00022963"/>
    </source>
</evidence>
<dbReference type="Gene3D" id="3.40.50.1820">
    <property type="entry name" value="alpha/beta hydrolase"/>
    <property type="match status" value="1"/>
</dbReference>
<dbReference type="InterPro" id="IPR029058">
    <property type="entry name" value="AB_hydrolase_fold"/>
</dbReference>
<dbReference type="SUPFAM" id="SSF53474">
    <property type="entry name" value="alpha/beta-Hydrolases"/>
    <property type="match status" value="1"/>
</dbReference>
<dbReference type="AlphaFoldDB" id="A0A2J6TBK7"/>
<dbReference type="PANTHER" id="PTHR10272:SF14">
    <property type="entry name" value="PAF ACETYLHYDROLASE FAMILY PROTEIN"/>
    <property type="match status" value="1"/>
</dbReference>
<keyword evidence="4" id="KW-0443">Lipid metabolism</keyword>
<dbReference type="Pfam" id="PF03403">
    <property type="entry name" value="PAF-AH_p_II"/>
    <property type="match status" value="1"/>
</dbReference>
<reference evidence="6 7" key="1">
    <citation type="submission" date="2016-04" db="EMBL/GenBank/DDBJ databases">
        <title>A degradative enzymes factory behind the ericoid mycorrhizal symbiosis.</title>
        <authorList>
            <consortium name="DOE Joint Genome Institute"/>
            <person name="Martino E."/>
            <person name="Morin E."/>
            <person name="Grelet G."/>
            <person name="Kuo A."/>
            <person name="Kohler A."/>
            <person name="Daghino S."/>
            <person name="Barry K."/>
            <person name="Choi C."/>
            <person name="Cichocki N."/>
            <person name="Clum A."/>
            <person name="Copeland A."/>
            <person name="Hainaut M."/>
            <person name="Haridas S."/>
            <person name="Labutti K."/>
            <person name="Lindquist E."/>
            <person name="Lipzen A."/>
            <person name="Khouja H.-R."/>
            <person name="Murat C."/>
            <person name="Ohm R."/>
            <person name="Olson A."/>
            <person name="Spatafora J."/>
            <person name="Veneault-Fourrey C."/>
            <person name="Henrissat B."/>
            <person name="Grigoriev I."/>
            <person name="Martin F."/>
            <person name="Perotto S."/>
        </authorList>
    </citation>
    <scope>NUCLEOTIDE SEQUENCE [LARGE SCALE GENOMIC DNA]</scope>
    <source>
        <strain evidence="6 7">E</strain>
    </source>
</reference>
<evidence type="ECO:0000313" key="6">
    <source>
        <dbReference type="EMBL" id="PMD60373.1"/>
    </source>
</evidence>